<gene>
    <name evidence="1" type="ORF">AFE02nite_27880</name>
</gene>
<dbReference type="AlphaFoldDB" id="A0A511Z0S5"/>
<reference evidence="1 2" key="1">
    <citation type="submission" date="2019-07" db="EMBL/GenBank/DDBJ databases">
        <title>Whole genome shotgun sequence of Actinotalea fermentans NBRC 105374.</title>
        <authorList>
            <person name="Hosoyama A."/>
            <person name="Uohara A."/>
            <person name="Ohji S."/>
            <person name="Ichikawa N."/>
        </authorList>
    </citation>
    <scope>NUCLEOTIDE SEQUENCE [LARGE SCALE GENOMIC DNA]</scope>
    <source>
        <strain evidence="1 2">NBRC 105374</strain>
    </source>
</reference>
<dbReference type="Gene3D" id="3.10.180.10">
    <property type="entry name" value="2,3-Dihydroxybiphenyl 1,2-Dioxygenase, domain 1"/>
    <property type="match status" value="1"/>
</dbReference>
<accession>A0A511Z0S5</accession>
<dbReference type="PANTHER" id="PTHR33990:SF1">
    <property type="entry name" value="PROTEIN YJDN"/>
    <property type="match status" value="1"/>
</dbReference>
<proteinExistence type="predicted"/>
<protein>
    <submittedName>
        <fullName evidence="1">VOC family protein</fullName>
    </submittedName>
</protein>
<dbReference type="InterPro" id="IPR029068">
    <property type="entry name" value="Glyas_Bleomycin-R_OHBP_Dase"/>
</dbReference>
<dbReference type="EMBL" id="BJYK01000009">
    <property type="protein sequence ID" value="GEN81054.1"/>
    <property type="molecule type" value="Genomic_DNA"/>
</dbReference>
<comment type="caution">
    <text evidence="1">The sequence shown here is derived from an EMBL/GenBank/DDBJ whole genome shotgun (WGS) entry which is preliminary data.</text>
</comment>
<name>A0A511Z0S5_9CELL</name>
<evidence type="ECO:0000313" key="2">
    <source>
        <dbReference type="Proteomes" id="UP000321484"/>
    </source>
</evidence>
<keyword evidence="2" id="KW-1185">Reference proteome</keyword>
<sequence>MSRVATPAVDLIAVRGQALFSRVGPWLHRRMAQPTPYLHLPGTAREALTLYADVFGGRAQLHTFEEFGRTDGPADAIAHGYLVDGPVSLFAADVAGDEAPFRAEGLLLSLLGAAPASTLRTWFARLADGARVVDDLQLRPWGAWDGQLVDRFGVPWLIGYEHED</sequence>
<evidence type="ECO:0000313" key="1">
    <source>
        <dbReference type="EMBL" id="GEN81054.1"/>
    </source>
</evidence>
<dbReference type="SUPFAM" id="SSF54593">
    <property type="entry name" value="Glyoxalase/Bleomycin resistance protein/Dihydroxybiphenyl dioxygenase"/>
    <property type="match status" value="1"/>
</dbReference>
<organism evidence="1 2">
    <name type="scientific">Actinotalea fermentans</name>
    <dbReference type="NCBI Taxonomy" id="43671"/>
    <lineage>
        <taxon>Bacteria</taxon>
        <taxon>Bacillati</taxon>
        <taxon>Actinomycetota</taxon>
        <taxon>Actinomycetes</taxon>
        <taxon>Micrococcales</taxon>
        <taxon>Cellulomonadaceae</taxon>
        <taxon>Actinotalea</taxon>
    </lineage>
</organism>
<dbReference type="PANTHER" id="PTHR33990">
    <property type="entry name" value="PROTEIN YJDN-RELATED"/>
    <property type="match status" value="1"/>
</dbReference>
<dbReference type="Proteomes" id="UP000321484">
    <property type="component" value="Unassembled WGS sequence"/>
</dbReference>